<evidence type="ECO:0000313" key="2">
    <source>
        <dbReference type="Proteomes" id="UP001152320"/>
    </source>
</evidence>
<reference evidence="1" key="1">
    <citation type="submission" date="2021-10" db="EMBL/GenBank/DDBJ databases">
        <title>Tropical sea cucumber genome reveals ecological adaptation and Cuvierian tubules defense mechanism.</title>
        <authorList>
            <person name="Chen T."/>
        </authorList>
    </citation>
    <scope>NUCLEOTIDE SEQUENCE</scope>
    <source>
        <strain evidence="1">Nanhai2018</strain>
        <tissue evidence="1">Muscle</tissue>
    </source>
</reference>
<protein>
    <submittedName>
        <fullName evidence="1">Uncharacterized protein</fullName>
    </submittedName>
</protein>
<organism evidence="1 2">
    <name type="scientific">Holothuria leucospilota</name>
    <name type="common">Black long sea cucumber</name>
    <name type="synonym">Mertensiothuria leucospilota</name>
    <dbReference type="NCBI Taxonomy" id="206669"/>
    <lineage>
        <taxon>Eukaryota</taxon>
        <taxon>Metazoa</taxon>
        <taxon>Echinodermata</taxon>
        <taxon>Eleutherozoa</taxon>
        <taxon>Echinozoa</taxon>
        <taxon>Holothuroidea</taxon>
        <taxon>Aspidochirotacea</taxon>
        <taxon>Aspidochirotida</taxon>
        <taxon>Holothuriidae</taxon>
        <taxon>Holothuria</taxon>
    </lineage>
</organism>
<dbReference type="Proteomes" id="UP001152320">
    <property type="component" value="Chromosome 21"/>
</dbReference>
<comment type="caution">
    <text evidence="1">The sequence shown here is derived from an EMBL/GenBank/DDBJ whole genome shotgun (WGS) entry which is preliminary data.</text>
</comment>
<proteinExistence type="predicted"/>
<dbReference type="AlphaFoldDB" id="A0A9Q1BCE5"/>
<evidence type="ECO:0000313" key="1">
    <source>
        <dbReference type="EMBL" id="KAJ8021455.1"/>
    </source>
</evidence>
<dbReference type="EMBL" id="JAIZAY010000021">
    <property type="protein sequence ID" value="KAJ8021455.1"/>
    <property type="molecule type" value="Genomic_DNA"/>
</dbReference>
<keyword evidence="2" id="KW-1185">Reference proteome</keyword>
<accession>A0A9Q1BCE5</accession>
<name>A0A9Q1BCE5_HOLLE</name>
<sequence length="309" mass="34781">MRNVRIIKVFLISTGLLFFTVNATYVSYVTSAAWDGVGFCIYVKRETIQKRLDAYHNSISDGCGGRPSLVIPEKRGFSDLETSDYHPVFVTFGHVTSHDFDDYLKHNPDPCVAVSGLEVSVKIPLLAANASGPPIYALSVAKLYEKSRGDIPKINFLYPYFPVDEIQFNDSEFVVKNGSDEMRVSVIKHNHPCESPRPIVMEEFEEFRVSEFYFGLSKPDFSFCDRHSFQSDFCTNAKQVQSAVDRHAPNICQKYEVSNKRACDASVEVVNITSGFRDFILLGRDPINILASESYSSDTVVGLKYPCQE</sequence>
<gene>
    <name evidence="1" type="ORF">HOLleu_38665</name>
</gene>